<feature type="transmembrane region" description="Helical" evidence="1">
    <location>
        <begin position="61"/>
        <end position="79"/>
    </location>
</feature>
<name>A0ABT5WW16_9SPHN</name>
<feature type="transmembrane region" description="Helical" evidence="1">
    <location>
        <begin position="100"/>
        <end position="118"/>
    </location>
</feature>
<evidence type="ECO:0000313" key="2">
    <source>
        <dbReference type="EMBL" id="MDE8654093.1"/>
    </source>
</evidence>
<dbReference type="RefSeq" id="WP_275230208.1">
    <property type="nucleotide sequence ID" value="NZ_JARESE010000073.1"/>
</dbReference>
<sequence>MSPLVRTLVGYLPILILIAVMAWRYRNVHKARALRPGRLWILPAIYGAIVLAAMLSMPTSGLGWLCFVAGVAIGVLLGWQRGRLMRLHVDDDSGTVMMRQSPAALVLIVVIAVLRRAIHPATPGTPPVHGHFPAEALYFTDALLGFVLGMIVAQRLEIWLRARALLAEHHAQKQATPPPPPALQEG</sequence>
<dbReference type="Pfam" id="PF07301">
    <property type="entry name" value="DUF1453"/>
    <property type="match status" value="1"/>
</dbReference>
<feature type="transmembrane region" description="Helical" evidence="1">
    <location>
        <begin position="6"/>
        <end position="25"/>
    </location>
</feature>
<accession>A0ABT5WW16</accession>
<keyword evidence="1" id="KW-0812">Transmembrane</keyword>
<feature type="transmembrane region" description="Helical" evidence="1">
    <location>
        <begin position="138"/>
        <end position="156"/>
    </location>
</feature>
<gene>
    <name evidence="2" type="ORF">PYV00_20575</name>
</gene>
<comment type="caution">
    <text evidence="2">The sequence shown here is derived from an EMBL/GenBank/DDBJ whole genome shotgun (WGS) entry which is preliminary data.</text>
</comment>
<dbReference type="Proteomes" id="UP001216253">
    <property type="component" value="Unassembled WGS sequence"/>
</dbReference>
<dbReference type="EMBL" id="JARESE010000073">
    <property type="protein sequence ID" value="MDE8654093.1"/>
    <property type="molecule type" value="Genomic_DNA"/>
</dbReference>
<organism evidence="2 3">
    <name type="scientific">Novosphingobium album</name>
    <name type="common">ex Liu et al. 2023</name>
    <dbReference type="NCBI Taxonomy" id="3031130"/>
    <lineage>
        <taxon>Bacteria</taxon>
        <taxon>Pseudomonadati</taxon>
        <taxon>Pseudomonadota</taxon>
        <taxon>Alphaproteobacteria</taxon>
        <taxon>Sphingomonadales</taxon>
        <taxon>Sphingomonadaceae</taxon>
        <taxon>Novosphingobium</taxon>
    </lineage>
</organism>
<feature type="transmembrane region" description="Helical" evidence="1">
    <location>
        <begin position="37"/>
        <end position="55"/>
    </location>
</feature>
<keyword evidence="3" id="KW-1185">Reference proteome</keyword>
<reference evidence="2 3" key="1">
    <citation type="submission" date="2023-03" db="EMBL/GenBank/DDBJ databases">
        <title>NovoSphingobium album sp. nov. isolated from polycyclic aromatic hydrocarbons- and heavy-metal polluted soil.</title>
        <authorList>
            <person name="Liu Z."/>
            <person name="Wang K."/>
        </authorList>
    </citation>
    <scope>NUCLEOTIDE SEQUENCE [LARGE SCALE GENOMIC DNA]</scope>
    <source>
        <strain evidence="2 3">H3SJ31-1</strain>
    </source>
</reference>
<dbReference type="InterPro" id="IPR058247">
    <property type="entry name" value="DUF1453"/>
</dbReference>
<proteinExistence type="predicted"/>
<evidence type="ECO:0000256" key="1">
    <source>
        <dbReference type="SAM" id="Phobius"/>
    </source>
</evidence>
<evidence type="ECO:0000313" key="3">
    <source>
        <dbReference type="Proteomes" id="UP001216253"/>
    </source>
</evidence>
<protein>
    <submittedName>
        <fullName evidence="2">DUF1453 family protein</fullName>
    </submittedName>
</protein>
<keyword evidence="1" id="KW-0472">Membrane</keyword>
<keyword evidence="1" id="KW-1133">Transmembrane helix</keyword>